<evidence type="ECO:0000256" key="7">
    <source>
        <dbReference type="SAM" id="MobiDB-lite"/>
    </source>
</evidence>
<feature type="transmembrane region" description="Helical" evidence="8">
    <location>
        <begin position="378"/>
        <end position="401"/>
    </location>
</feature>
<dbReference type="PANTHER" id="PTHR30572">
    <property type="entry name" value="MEMBRANE COMPONENT OF TRANSPORTER-RELATED"/>
    <property type="match status" value="1"/>
</dbReference>
<feature type="transmembrane region" description="Helical" evidence="8">
    <location>
        <begin position="1005"/>
        <end position="1024"/>
    </location>
</feature>
<evidence type="ECO:0000256" key="1">
    <source>
        <dbReference type="ARBA" id="ARBA00004651"/>
    </source>
</evidence>
<keyword evidence="4 8" id="KW-1133">Transmembrane helix</keyword>
<dbReference type="RefSeq" id="WP_386352881.1">
    <property type="nucleotide sequence ID" value="NZ_JBHSFG010000087.1"/>
</dbReference>
<feature type="domain" description="ABC3 transporter permease C-terminal" evidence="9">
    <location>
        <begin position="1010"/>
        <end position="1127"/>
    </location>
</feature>
<keyword evidence="3 8" id="KW-0812">Transmembrane</keyword>
<evidence type="ECO:0000259" key="9">
    <source>
        <dbReference type="Pfam" id="PF02687"/>
    </source>
</evidence>
<feature type="transmembrane region" description="Helical" evidence="8">
    <location>
        <begin position="1060"/>
        <end position="1086"/>
    </location>
</feature>
<evidence type="ECO:0000256" key="2">
    <source>
        <dbReference type="ARBA" id="ARBA00022475"/>
    </source>
</evidence>
<comment type="caution">
    <text evidence="10">The sequence shown here is derived from an EMBL/GenBank/DDBJ whole genome shotgun (WGS) entry which is preliminary data.</text>
</comment>
<comment type="subcellular location">
    <subcellularLocation>
        <location evidence="1">Cell membrane</location>
        <topology evidence="1">Multi-pass membrane protein</topology>
    </subcellularLocation>
</comment>
<comment type="similarity">
    <text evidence="6">Belongs to the ABC-4 integral membrane protein family.</text>
</comment>
<keyword evidence="5 8" id="KW-0472">Membrane</keyword>
<accession>A0ABV8Z4K3</accession>
<feature type="transmembrane region" description="Helical" evidence="8">
    <location>
        <begin position="1106"/>
        <end position="1126"/>
    </location>
</feature>
<feature type="transmembrane region" description="Helical" evidence="8">
    <location>
        <begin position="335"/>
        <end position="357"/>
    </location>
</feature>
<proteinExistence type="inferred from homology"/>
<feature type="transmembrane region" description="Helical" evidence="8">
    <location>
        <begin position="429"/>
        <end position="450"/>
    </location>
</feature>
<feature type="transmembrane region" description="Helical" evidence="8">
    <location>
        <begin position="505"/>
        <end position="526"/>
    </location>
</feature>
<evidence type="ECO:0000256" key="3">
    <source>
        <dbReference type="ARBA" id="ARBA00022692"/>
    </source>
</evidence>
<feature type="region of interest" description="Disordered" evidence="7">
    <location>
        <begin position="54"/>
        <end position="91"/>
    </location>
</feature>
<feature type="region of interest" description="Disordered" evidence="7">
    <location>
        <begin position="647"/>
        <end position="668"/>
    </location>
</feature>
<evidence type="ECO:0000256" key="8">
    <source>
        <dbReference type="SAM" id="Phobius"/>
    </source>
</evidence>
<name>A0ABV8Z4K3_9ACTN</name>
<evidence type="ECO:0000313" key="11">
    <source>
        <dbReference type="Proteomes" id="UP001596012"/>
    </source>
</evidence>
<keyword evidence="11" id="KW-1185">Reference proteome</keyword>
<feature type="compositionally biased region" description="Low complexity" evidence="7">
    <location>
        <begin position="647"/>
        <end position="656"/>
    </location>
</feature>
<feature type="compositionally biased region" description="Low complexity" evidence="7">
    <location>
        <begin position="55"/>
        <end position="91"/>
    </location>
</feature>
<feature type="transmembrane region" description="Helical" evidence="8">
    <location>
        <begin position="462"/>
        <end position="485"/>
    </location>
</feature>
<dbReference type="InterPro" id="IPR050250">
    <property type="entry name" value="Macrolide_Exporter_MacB"/>
</dbReference>
<feature type="region of interest" description="Disordered" evidence="7">
    <location>
        <begin position="798"/>
        <end position="843"/>
    </location>
</feature>
<evidence type="ECO:0000256" key="6">
    <source>
        <dbReference type="ARBA" id="ARBA00038076"/>
    </source>
</evidence>
<gene>
    <name evidence="10" type="ORF">ACFPH6_42635</name>
</gene>
<evidence type="ECO:0000256" key="5">
    <source>
        <dbReference type="ARBA" id="ARBA00023136"/>
    </source>
</evidence>
<evidence type="ECO:0000313" key="10">
    <source>
        <dbReference type="EMBL" id="MFC4471115.1"/>
    </source>
</evidence>
<dbReference type="Pfam" id="PF02687">
    <property type="entry name" value="FtsX"/>
    <property type="match status" value="1"/>
</dbReference>
<protein>
    <submittedName>
        <fullName evidence="10">FtsX-like permease family protein</fullName>
    </submittedName>
</protein>
<organism evidence="10 11">
    <name type="scientific">Streptomyces xiangluensis</name>
    <dbReference type="NCBI Taxonomy" id="2665720"/>
    <lineage>
        <taxon>Bacteria</taxon>
        <taxon>Bacillati</taxon>
        <taxon>Actinomycetota</taxon>
        <taxon>Actinomycetes</taxon>
        <taxon>Kitasatosporales</taxon>
        <taxon>Streptomycetaceae</taxon>
        <taxon>Streptomyces</taxon>
    </lineage>
</organism>
<dbReference type="EMBL" id="JBHSFG010000087">
    <property type="protein sequence ID" value="MFC4471115.1"/>
    <property type="molecule type" value="Genomic_DNA"/>
</dbReference>
<sequence length="1140" mass="117885">MTEFVLSRARAHRLLLTAALLTVLLTTAVLATLTAYSGAIGDAALRHSLLEPVRASDTSGTSGASDTPDTPDTSDTSDSSGSSGSSDTESAAATTLIVEADVPAGEREAADKAVRDGARRTFDGLPVTLRTLVRSGPYALPRSLQPPSARSGDPDLTHFAALDRSQVRLVEGRLPRDTAGRQIEVALPEAAARALSLKPGARLTLVDRLDGPEAHIRVSGVYRPAQVSSPYWQLDALGGRGIKKVDFTTYGPLLADPAVLRANGRVSEGPSAWLASADFSTLTTGRIDALRDAARAGPKALVKSPAMHGTTAVTTSLPEELDRVERSLLVSRSTLLIVALQLALLAGYALLLVARLLSTERVGETRLLRARGGSRGRVAGFAALEALLLAVPAAACAPLLAGPLTRLLAGQGTLSRIRLRLDTSAAGGAVWGVAAGVALGCALAVTVPALTEGTERGRARALPAPVRAGVDVGLLVIAAVAYWQLNRQTSGAVTDDTSGTLGIDPLLVSAPALALLAGTVLTLRLLPPVARLAERRAAGGRGLPTALAGWQFSRRPMRGAGPVLLLVLAIALGMLAIGQGASWDRSQDDQADFQAGTSVRVLGTGEGGLGAAGVYSEVEGVREAAPAVRTTLPLSGDRTATVLALNTGDTADTGDTGEARDTEGSGDDGFLMRRDLADQPMGRMLAGLGPGQVTAEGTRLPKGAIRLGLGLELRDASGAGPSEVTADIAVTLEDRYGVPYRVIVGELPADGLAHTLTLDLARAAAAPAEPLTLTGIQLDMTQPVGRAEQHRFSVEELTATGADGRRQALPQPASWKAKSRTDSTMVDPEGDAAPKRPRVESTQPLTVSYGTGYLPPEYAWQPSPLTIRMQVGQPAAREVAALATDRFLESAGARTGQRVDVPFGGSAVPVRIVGNVRALPTTEDAGSTSGGSLLVDLRSVNRVLEARYGESVTPTEWWLRAAPGSAARVAAQLRERPDVEPSQVVVRDEIAEGLRDDPFGAGPQAAFAAAALVAAALAAVGFAVSTAGSLRERGAEFAILRALGAPRRQLARLIAAEQGVLVALALVVGVALGAVLTRAVIPLIVLTPRATQPVPKVLVELPPGQVAVLLTAVVIMPLLVTAVLALRRQDPASSLRRGGV</sequence>
<evidence type="ECO:0000256" key="4">
    <source>
        <dbReference type="ARBA" id="ARBA00022989"/>
    </source>
</evidence>
<reference evidence="11" key="1">
    <citation type="journal article" date="2019" name="Int. J. Syst. Evol. Microbiol.">
        <title>The Global Catalogue of Microorganisms (GCM) 10K type strain sequencing project: providing services to taxonomists for standard genome sequencing and annotation.</title>
        <authorList>
            <consortium name="The Broad Institute Genomics Platform"/>
            <consortium name="The Broad Institute Genome Sequencing Center for Infectious Disease"/>
            <person name="Wu L."/>
            <person name="Ma J."/>
        </authorList>
    </citation>
    <scope>NUCLEOTIDE SEQUENCE [LARGE SCALE GENOMIC DNA]</scope>
    <source>
        <strain evidence="11">DT43</strain>
    </source>
</reference>
<dbReference type="InterPro" id="IPR003838">
    <property type="entry name" value="ABC3_permease_C"/>
</dbReference>
<feature type="transmembrane region" description="Helical" evidence="8">
    <location>
        <begin position="563"/>
        <end position="583"/>
    </location>
</feature>
<keyword evidence="2" id="KW-1003">Cell membrane</keyword>
<dbReference type="PANTHER" id="PTHR30572:SF4">
    <property type="entry name" value="ABC TRANSPORTER PERMEASE YTRF"/>
    <property type="match status" value="1"/>
</dbReference>
<dbReference type="Proteomes" id="UP001596012">
    <property type="component" value="Unassembled WGS sequence"/>
</dbReference>